<dbReference type="EMBL" id="MN739636">
    <property type="protein sequence ID" value="QHT17465.1"/>
    <property type="molecule type" value="Genomic_DNA"/>
</dbReference>
<proteinExistence type="predicted"/>
<dbReference type="AlphaFoldDB" id="A0A6C0DPG4"/>
<name>A0A6C0DPG4_9ZZZZ</name>
<evidence type="ECO:0000313" key="1">
    <source>
        <dbReference type="EMBL" id="QHT17465.1"/>
    </source>
</evidence>
<accession>A0A6C0DPG4</accession>
<organism evidence="1">
    <name type="scientific">viral metagenome</name>
    <dbReference type="NCBI Taxonomy" id="1070528"/>
    <lineage>
        <taxon>unclassified sequences</taxon>
        <taxon>metagenomes</taxon>
        <taxon>organismal metagenomes</taxon>
    </lineage>
</organism>
<sequence>MSFFTRRKCDINNNNKTKKTYGGDIYKNKIFKKILSIGYELETSSLAKVSLLSSSDDDAQILLNTSSNSNDYGVIRKINIDDFTEEEYDKYANRLDELFEIDAYTTESINKNKTGKLVKLKNATFIIANDIAATPFTKHLNKLCDFTETNNDENLIDKNELYTFTSEDGNNYKINFDTTDKQDCGTIADVEWVMTYYNPEINKNIILNTFMNVVKNLILHLSRLEKTNGKLTINFDEKDKETIKKPVNRILYNLPDTNLYYLQTHFINEVLNIDDICFVPQMTFSCHIKDVIDIFKELAKDSIQNFEDYTRLANERISIIERIENCIDMLLKNYNKSVTKHYKIIESRNKLLVKSIKNYIFMILFKLERYFDNYLLDEKVIKKSKNAKYLKDTLFYNSRHTNYDLYKSLKKTISLYFVNSISDTEIISIIRKIIIQQPILEEKWLDNKNNVRKNALSITNTIDKNNKQYGNPYYSLISYFDFFENPIDYETQDWLVDKSIDIFSNTTDINNDIVLVEVRSFARLFVTYMYSIADDELKKNMTTGICNRLVNKLKPDINGLSIGNMKRFIELYNKKS</sequence>
<protein>
    <submittedName>
        <fullName evidence="1">Uncharacterized protein</fullName>
    </submittedName>
</protein>
<reference evidence="1" key="1">
    <citation type="journal article" date="2020" name="Nature">
        <title>Giant virus diversity and host interactions through global metagenomics.</title>
        <authorList>
            <person name="Schulz F."/>
            <person name="Roux S."/>
            <person name="Paez-Espino D."/>
            <person name="Jungbluth S."/>
            <person name="Walsh D.A."/>
            <person name="Denef V.J."/>
            <person name="McMahon K.D."/>
            <person name="Konstantinidis K.T."/>
            <person name="Eloe-Fadrosh E.A."/>
            <person name="Kyrpides N.C."/>
            <person name="Woyke T."/>
        </authorList>
    </citation>
    <scope>NUCLEOTIDE SEQUENCE</scope>
    <source>
        <strain evidence="1">GVMAG-M-3300023174-24</strain>
    </source>
</reference>